<dbReference type="AlphaFoldDB" id="A0AAJ1SZ65"/>
<dbReference type="Pfam" id="PF04239">
    <property type="entry name" value="DUF421"/>
    <property type="match status" value="1"/>
</dbReference>
<keyword evidence="4 7" id="KW-0812">Transmembrane</keyword>
<dbReference type="InterPro" id="IPR012452">
    <property type="entry name" value="DUF1657"/>
</dbReference>
<feature type="domain" description="YetF C-terminal" evidence="8">
    <location>
        <begin position="81"/>
        <end position="213"/>
    </location>
</feature>
<keyword evidence="10" id="KW-1185">Reference proteome</keyword>
<dbReference type="PANTHER" id="PTHR34582:SF7">
    <property type="entry name" value="UPF0702 TRANSMEMBRANE PROTEIN YDFS"/>
    <property type="match status" value="1"/>
</dbReference>
<feature type="transmembrane region" description="Helical" evidence="7">
    <location>
        <begin position="7"/>
        <end position="26"/>
    </location>
</feature>
<dbReference type="Proteomes" id="UP001237207">
    <property type="component" value="Unassembled WGS sequence"/>
</dbReference>
<dbReference type="InterPro" id="IPR007353">
    <property type="entry name" value="DUF421"/>
</dbReference>
<evidence type="ECO:0000256" key="5">
    <source>
        <dbReference type="ARBA" id="ARBA00022989"/>
    </source>
</evidence>
<accession>A0AAJ1SZ65</accession>
<keyword evidence="6 7" id="KW-0472">Membrane</keyword>
<feature type="transmembrane region" description="Helical" evidence="7">
    <location>
        <begin position="63"/>
        <end position="81"/>
    </location>
</feature>
<dbReference type="InterPro" id="IPR023090">
    <property type="entry name" value="UPF0702_alpha/beta_dom_sf"/>
</dbReference>
<evidence type="ECO:0000256" key="7">
    <source>
        <dbReference type="SAM" id="Phobius"/>
    </source>
</evidence>
<evidence type="ECO:0000313" key="9">
    <source>
        <dbReference type="EMBL" id="MDQ0215513.1"/>
    </source>
</evidence>
<evidence type="ECO:0000256" key="2">
    <source>
        <dbReference type="ARBA" id="ARBA00006448"/>
    </source>
</evidence>
<organism evidence="9 10">
    <name type="scientific">Oikeobacillus pervagus</name>
    <dbReference type="NCBI Taxonomy" id="1325931"/>
    <lineage>
        <taxon>Bacteria</taxon>
        <taxon>Bacillati</taxon>
        <taxon>Bacillota</taxon>
        <taxon>Bacilli</taxon>
        <taxon>Bacillales</taxon>
        <taxon>Bacillaceae</taxon>
        <taxon>Oikeobacillus</taxon>
    </lineage>
</organism>
<gene>
    <name evidence="9" type="ORF">J2S13_001931</name>
</gene>
<reference evidence="9" key="1">
    <citation type="submission" date="2023-07" db="EMBL/GenBank/DDBJ databases">
        <title>Genomic Encyclopedia of Type Strains, Phase IV (KMG-IV): sequencing the most valuable type-strain genomes for metagenomic binning, comparative biology and taxonomic classification.</title>
        <authorList>
            <person name="Goeker M."/>
        </authorList>
    </citation>
    <scope>NUCLEOTIDE SEQUENCE</scope>
    <source>
        <strain evidence="9">DSM 23947</strain>
    </source>
</reference>
<dbReference type="RefSeq" id="WP_307257518.1">
    <property type="nucleotide sequence ID" value="NZ_JAUSUC010000021.1"/>
</dbReference>
<name>A0AAJ1SZ65_9BACI</name>
<evidence type="ECO:0000256" key="3">
    <source>
        <dbReference type="ARBA" id="ARBA00022475"/>
    </source>
</evidence>
<proteinExistence type="inferred from homology"/>
<dbReference type="Gene3D" id="3.30.240.20">
    <property type="entry name" value="bsu07140 like domains"/>
    <property type="match status" value="2"/>
</dbReference>
<dbReference type="Pfam" id="PF07870">
    <property type="entry name" value="DUF1657"/>
    <property type="match status" value="1"/>
</dbReference>
<comment type="caution">
    <text evidence="9">The sequence shown here is derived from an EMBL/GenBank/DDBJ whole genome shotgun (WGS) entry which is preliminary data.</text>
</comment>
<protein>
    <submittedName>
        <fullName evidence="9">Uncharacterized membrane protein YcaP (DUF421 family)</fullName>
    </submittedName>
</protein>
<dbReference type="GO" id="GO:0005886">
    <property type="term" value="C:plasma membrane"/>
    <property type="evidence" value="ECO:0007669"/>
    <property type="project" value="UniProtKB-SubCell"/>
</dbReference>
<evidence type="ECO:0000259" key="8">
    <source>
        <dbReference type="Pfam" id="PF04239"/>
    </source>
</evidence>
<keyword evidence="5 7" id="KW-1133">Transmembrane helix</keyword>
<dbReference type="EMBL" id="JAUSUC010000021">
    <property type="protein sequence ID" value="MDQ0215513.1"/>
    <property type="molecule type" value="Genomic_DNA"/>
</dbReference>
<evidence type="ECO:0000256" key="4">
    <source>
        <dbReference type="ARBA" id="ARBA00022692"/>
    </source>
</evidence>
<keyword evidence="3" id="KW-1003">Cell membrane</keyword>
<sequence length="285" mass="32100">MPEWLDVAVRSLLFIIVLYLITKIIGKRQIAQLSFFEYVTGITIGSIAAEICVSPNIAIPNGLISTVIWGLIPLLAGYLGMKSKTVRDLIEGKSTVLIKDGKVLEENLKKEKYTIDELLALLRKKDIFKVADVEFAVLETDGNLNALLKKEHQPVTPKDLKMKMPPVKETQTVIMDGRILDDPLRTSGKTRSWLHGELDKLGVTLENVFIGQIDYYGELTVDLYDDKIQVPSPQERPLLLASLKKCQADLELYTLQTDSIPSKKMYQLNAERLSRIIKNTGEFLQ</sequence>
<evidence type="ECO:0000256" key="1">
    <source>
        <dbReference type="ARBA" id="ARBA00004651"/>
    </source>
</evidence>
<dbReference type="PANTHER" id="PTHR34582">
    <property type="entry name" value="UPF0702 TRANSMEMBRANE PROTEIN YCAP"/>
    <property type="match status" value="1"/>
</dbReference>
<evidence type="ECO:0000256" key="6">
    <source>
        <dbReference type="ARBA" id="ARBA00023136"/>
    </source>
</evidence>
<feature type="transmembrane region" description="Helical" evidence="7">
    <location>
        <begin position="38"/>
        <end position="57"/>
    </location>
</feature>
<comment type="subcellular location">
    <subcellularLocation>
        <location evidence="1">Cell membrane</location>
        <topology evidence="1">Multi-pass membrane protein</topology>
    </subcellularLocation>
</comment>
<comment type="similarity">
    <text evidence="2">Belongs to the UPF0702 family.</text>
</comment>
<evidence type="ECO:0000313" key="10">
    <source>
        <dbReference type="Proteomes" id="UP001237207"/>
    </source>
</evidence>